<reference evidence="2" key="1">
    <citation type="submission" date="2015-04" db="UniProtKB">
        <authorList>
            <consortium name="EnsemblPlants"/>
        </authorList>
    </citation>
    <scope>IDENTIFICATION</scope>
</reference>
<accession>A0A0E0C1L5</accession>
<sequence>MPALMLRGRRRWRARPKGCPPPPVAFLSSHRIHDDHLAATTSQCGRARGGGADGPGASREG</sequence>
<dbReference type="Proteomes" id="UP000008021">
    <property type="component" value="Chromosome 1"/>
</dbReference>
<dbReference type="EnsemblPlants" id="OMERI01G13390.2">
    <property type="protein sequence ID" value="OMERI01G13390.2"/>
    <property type="gene ID" value="OMERI01G13390"/>
</dbReference>
<organism evidence="2">
    <name type="scientific">Oryza meridionalis</name>
    <dbReference type="NCBI Taxonomy" id="40149"/>
    <lineage>
        <taxon>Eukaryota</taxon>
        <taxon>Viridiplantae</taxon>
        <taxon>Streptophyta</taxon>
        <taxon>Embryophyta</taxon>
        <taxon>Tracheophyta</taxon>
        <taxon>Spermatophyta</taxon>
        <taxon>Magnoliopsida</taxon>
        <taxon>Liliopsida</taxon>
        <taxon>Poales</taxon>
        <taxon>Poaceae</taxon>
        <taxon>BOP clade</taxon>
        <taxon>Oryzoideae</taxon>
        <taxon>Oryzeae</taxon>
        <taxon>Oryzinae</taxon>
        <taxon>Oryza</taxon>
    </lineage>
</organism>
<protein>
    <submittedName>
        <fullName evidence="2">Uncharacterized protein</fullName>
    </submittedName>
</protein>
<proteinExistence type="predicted"/>
<dbReference type="AlphaFoldDB" id="A0A0E0C1L5"/>
<dbReference type="HOGENOM" id="CLU_2926539_0_0_1"/>
<evidence type="ECO:0000256" key="1">
    <source>
        <dbReference type="SAM" id="MobiDB-lite"/>
    </source>
</evidence>
<reference evidence="2" key="2">
    <citation type="submission" date="2018-05" db="EMBL/GenBank/DDBJ databases">
        <title>OmerRS3 (Oryza meridionalis Reference Sequence Version 3).</title>
        <authorList>
            <person name="Zhang J."/>
            <person name="Kudrna D."/>
            <person name="Lee S."/>
            <person name="Talag J."/>
            <person name="Welchert J."/>
            <person name="Wing R.A."/>
        </authorList>
    </citation>
    <scope>NUCLEOTIDE SEQUENCE [LARGE SCALE GENOMIC DNA]</scope>
    <source>
        <strain evidence="2">cv. OR44</strain>
    </source>
</reference>
<dbReference type="Gramene" id="OMERI01G13390.2">
    <property type="protein sequence ID" value="OMERI01G13390.2"/>
    <property type="gene ID" value="OMERI01G13390"/>
</dbReference>
<evidence type="ECO:0000313" key="2">
    <source>
        <dbReference type="EnsemblPlants" id="OMERI01G13390.2"/>
    </source>
</evidence>
<feature type="region of interest" description="Disordered" evidence="1">
    <location>
        <begin position="40"/>
        <end position="61"/>
    </location>
</feature>
<evidence type="ECO:0000313" key="3">
    <source>
        <dbReference type="Proteomes" id="UP000008021"/>
    </source>
</evidence>
<name>A0A0E0C1L5_9ORYZ</name>
<keyword evidence="3" id="KW-1185">Reference proteome</keyword>